<name>A0A517VUZ5_9PLAN</name>
<feature type="signal peptide" evidence="1">
    <location>
        <begin position="1"/>
        <end position="25"/>
    </location>
</feature>
<evidence type="ECO:0000256" key="1">
    <source>
        <dbReference type="SAM" id="SignalP"/>
    </source>
</evidence>
<dbReference type="KEGG" id="gaw:V144x_22740"/>
<evidence type="ECO:0000313" key="2">
    <source>
        <dbReference type="EMBL" id="QDT96816.1"/>
    </source>
</evidence>
<sequence length="289" mass="32792" precursor="true">MSRNRTIRFSLFMMSVCLIASPVVAQEKQYARMPWHLVDLWWDIGTNVPFESYSIDVSISDNISPTKNLYIAPIGLGHLNKTPFYGGIQTQSDGYTKHNQQLRKIGPGFLMSMWGERSIDAIRPSLGGYYQSSGHEGDFVSIRRPFKWTKGTFTYKIVRMDKEIINNKPYTWVGAFVYSHEKDENIFIGALRFQGHDLMLSPKIASFVEVYGQRKPVVEIPKLTVRFGNLRVNGKSATVKSVEAIYPPNVPDYADAEGNDGSVVIEVGHPVEGRTTRREKLELNHKQSI</sequence>
<dbReference type="InterPro" id="IPR021862">
    <property type="entry name" value="DUF3472"/>
</dbReference>
<dbReference type="AlphaFoldDB" id="A0A517VUZ5"/>
<keyword evidence="1" id="KW-0732">Signal</keyword>
<protein>
    <submittedName>
        <fullName evidence="2">Uncharacterized protein</fullName>
    </submittedName>
</protein>
<dbReference type="Proteomes" id="UP000318704">
    <property type="component" value="Chromosome"/>
</dbReference>
<dbReference type="Pfam" id="PF11958">
    <property type="entry name" value="DUF3472"/>
    <property type="match status" value="1"/>
</dbReference>
<reference evidence="2 3" key="1">
    <citation type="submission" date="2019-03" db="EMBL/GenBank/DDBJ databases">
        <title>Deep-cultivation of Planctomycetes and their phenomic and genomic characterization uncovers novel biology.</title>
        <authorList>
            <person name="Wiegand S."/>
            <person name="Jogler M."/>
            <person name="Boedeker C."/>
            <person name="Pinto D."/>
            <person name="Vollmers J."/>
            <person name="Rivas-Marin E."/>
            <person name="Kohn T."/>
            <person name="Peeters S.H."/>
            <person name="Heuer A."/>
            <person name="Rast P."/>
            <person name="Oberbeckmann S."/>
            <person name="Bunk B."/>
            <person name="Jeske O."/>
            <person name="Meyerdierks A."/>
            <person name="Storesund J.E."/>
            <person name="Kallscheuer N."/>
            <person name="Luecker S."/>
            <person name="Lage O.M."/>
            <person name="Pohl T."/>
            <person name="Merkel B.J."/>
            <person name="Hornburger P."/>
            <person name="Mueller R.-W."/>
            <person name="Bruemmer F."/>
            <person name="Labrenz M."/>
            <person name="Spormann A.M."/>
            <person name="Op den Camp H."/>
            <person name="Overmann J."/>
            <person name="Amann R."/>
            <person name="Jetten M.S.M."/>
            <person name="Mascher T."/>
            <person name="Medema M.H."/>
            <person name="Devos D.P."/>
            <person name="Kaster A.-K."/>
            <person name="Ovreas L."/>
            <person name="Rohde M."/>
            <person name="Galperin M.Y."/>
            <person name="Jogler C."/>
        </authorList>
    </citation>
    <scope>NUCLEOTIDE SEQUENCE [LARGE SCALE GENOMIC DNA]</scope>
    <source>
        <strain evidence="2 3">V144</strain>
    </source>
</reference>
<accession>A0A517VUZ5</accession>
<gene>
    <name evidence="2" type="ORF">V144x_22740</name>
</gene>
<feature type="chain" id="PRO_5021841023" evidence="1">
    <location>
        <begin position="26"/>
        <end position="289"/>
    </location>
</feature>
<proteinExistence type="predicted"/>
<evidence type="ECO:0000313" key="3">
    <source>
        <dbReference type="Proteomes" id="UP000318704"/>
    </source>
</evidence>
<dbReference type="RefSeq" id="WP_144985215.1">
    <property type="nucleotide sequence ID" value="NZ_CP037920.1"/>
</dbReference>
<organism evidence="2 3">
    <name type="scientific">Gimesia aquarii</name>
    <dbReference type="NCBI Taxonomy" id="2527964"/>
    <lineage>
        <taxon>Bacteria</taxon>
        <taxon>Pseudomonadati</taxon>
        <taxon>Planctomycetota</taxon>
        <taxon>Planctomycetia</taxon>
        <taxon>Planctomycetales</taxon>
        <taxon>Planctomycetaceae</taxon>
        <taxon>Gimesia</taxon>
    </lineage>
</organism>
<dbReference type="EMBL" id="CP037920">
    <property type="protein sequence ID" value="QDT96816.1"/>
    <property type="molecule type" value="Genomic_DNA"/>
</dbReference>